<keyword evidence="4" id="KW-0472">Membrane</keyword>
<evidence type="ECO:0000256" key="3">
    <source>
        <dbReference type="RuleBase" id="RU000363"/>
    </source>
</evidence>
<proteinExistence type="inferred from homology"/>
<evidence type="ECO:0000313" key="7">
    <source>
        <dbReference type="RefSeq" id="XP_012944655.1"/>
    </source>
</evidence>
<keyword evidence="2" id="KW-0560">Oxidoreductase</keyword>
<evidence type="ECO:0000256" key="4">
    <source>
        <dbReference type="SAM" id="Phobius"/>
    </source>
</evidence>
<keyword evidence="4" id="KW-0812">Transmembrane</keyword>
<dbReference type="InterPro" id="IPR057326">
    <property type="entry name" value="KR_dom"/>
</dbReference>
<sequence>MALVGALVELFTTLVVILYNYMVAAYCLFVPPARKPIHGEIVLITGAGHGIGREFALQLSQLGAVTVLWDINKENNEKTAAEVRSGGGQAYTYVCDVRSYEDVARAAREVRRDVGDVSILVNNAGVLNGGSLLDVTEADIRRTFDVNTLAHFWTVKEFLPPMIAKQTGHIFNVVSIAGFSGTALLVDYCASKYAALGFCESLREELVLAGHKGIHVSALCPYFVTTGLVQKFEDKLQAARNAHDTVVTAVDGLLRNQQLIFSPPSMWLSTRIGLLFPRTTNQYMKLKAGASIYEQYSKRQ</sequence>
<dbReference type="GeneID" id="101854368"/>
<dbReference type="Pfam" id="PF00106">
    <property type="entry name" value="adh_short"/>
    <property type="match status" value="1"/>
</dbReference>
<evidence type="ECO:0000313" key="6">
    <source>
        <dbReference type="Proteomes" id="UP000694888"/>
    </source>
</evidence>
<dbReference type="PROSITE" id="PS00061">
    <property type="entry name" value="ADH_SHORT"/>
    <property type="match status" value="1"/>
</dbReference>
<dbReference type="InterPro" id="IPR036291">
    <property type="entry name" value="NAD(P)-bd_dom_sf"/>
</dbReference>
<gene>
    <name evidence="7" type="primary">LOC101854368</name>
</gene>
<keyword evidence="6" id="KW-1185">Reference proteome</keyword>
<dbReference type="CDD" id="cd05339">
    <property type="entry name" value="17beta-HSDXI-like_SDR_c"/>
    <property type="match status" value="1"/>
</dbReference>
<keyword evidence="4" id="KW-1133">Transmembrane helix</keyword>
<dbReference type="PRINTS" id="PR00080">
    <property type="entry name" value="SDRFAMILY"/>
</dbReference>
<name>A0ABM1ABQ2_APLCA</name>
<dbReference type="PANTHER" id="PTHR24322">
    <property type="entry name" value="PKSB"/>
    <property type="match status" value="1"/>
</dbReference>
<dbReference type="PANTHER" id="PTHR24322:SF736">
    <property type="entry name" value="RETINOL DEHYDROGENASE 10"/>
    <property type="match status" value="1"/>
</dbReference>
<evidence type="ECO:0000256" key="2">
    <source>
        <dbReference type="ARBA" id="ARBA00023002"/>
    </source>
</evidence>
<feature type="transmembrane region" description="Helical" evidence="4">
    <location>
        <begin position="6"/>
        <end position="29"/>
    </location>
</feature>
<accession>A0ABM1ABQ2</accession>
<dbReference type="InterPro" id="IPR020904">
    <property type="entry name" value="Sc_DH/Rdtase_CS"/>
</dbReference>
<evidence type="ECO:0000256" key="1">
    <source>
        <dbReference type="ARBA" id="ARBA00006484"/>
    </source>
</evidence>
<dbReference type="Proteomes" id="UP000694888">
    <property type="component" value="Unplaced"/>
</dbReference>
<dbReference type="InterPro" id="IPR002347">
    <property type="entry name" value="SDR_fam"/>
</dbReference>
<evidence type="ECO:0000259" key="5">
    <source>
        <dbReference type="SMART" id="SM00822"/>
    </source>
</evidence>
<reference evidence="7" key="1">
    <citation type="submission" date="2025-08" db="UniProtKB">
        <authorList>
            <consortium name="RefSeq"/>
        </authorList>
    </citation>
    <scope>IDENTIFICATION</scope>
</reference>
<organism evidence="6 7">
    <name type="scientific">Aplysia californica</name>
    <name type="common">California sea hare</name>
    <dbReference type="NCBI Taxonomy" id="6500"/>
    <lineage>
        <taxon>Eukaryota</taxon>
        <taxon>Metazoa</taxon>
        <taxon>Spiralia</taxon>
        <taxon>Lophotrochozoa</taxon>
        <taxon>Mollusca</taxon>
        <taxon>Gastropoda</taxon>
        <taxon>Heterobranchia</taxon>
        <taxon>Euthyneura</taxon>
        <taxon>Tectipleura</taxon>
        <taxon>Aplysiida</taxon>
        <taxon>Aplysioidea</taxon>
        <taxon>Aplysiidae</taxon>
        <taxon>Aplysia</taxon>
    </lineage>
</organism>
<protein>
    <submittedName>
        <fullName evidence="7">17-beta-hydroxysteroid dehydrogenase 13</fullName>
    </submittedName>
</protein>
<comment type="similarity">
    <text evidence="1 3">Belongs to the short-chain dehydrogenases/reductases (SDR) family.</text>
</comment>
<dbReference type="RefSeq" id="XP_012944655.1">
    <property type="nucleotide sequence ID" value="XM_013089201.2"/>
</dbReference>
<dbReference type="SUPFAM" id="SSF51735">
    <property type="entry name" value="NAD(P)-binding Rossmann-fold domains"/>
    <property type="match status" value="1"/>
</dbReference>
<dbReference type="PRINTS" id="PR00081">
    <property type="entry name" value="GDHRDH"/>
</dbReference>
<dbReference type="Gene3D" id="3.40.50.720">
    <property type="entry name" value="NAD(P)-binding Rossmann-like Domain"/>
    <property type="match status" value="1"/>
</dbReference>
<dbReference type="SMART" id="SM00822">
    <property type="entry name" value="PKS_KR"/>
    <property type="match status" value="1"/>
</dbReference>
<feature type="domain" description="Ketoreductase" evidence="5">
    <location>
        <begin position="40"/>
        <end position="222"/>
    </location>
</feature>